<dbReference type="EMBL" id="JACHGY010000001">
    <property type="protein sequence ID" value="MBB6429360.1"/>
    <property type="molecule type" value="Genomic_DNA"/>
</dbReference>
<dbReference type="CDD" id="cd08992">
    <property type="entry name" value="GH117"/>
    <property type="match status" value="1"/>
</dbReference>
<dbReference type="PANTHER" id="PTHR43301">
    <property type="entry name" value="ARABINAN ENDO-1,5-ALPHA-L-ARABINOSIDASE"/>
    <property type="match status" value="1"/>
</dbReference>
<dbReference type="AlphaFoldDB" id="A0A7X0LJH4"/>
<protein>
    <recommendedName>
        <fullName evidence="3">Glycosyl hydrolases family 43</fullName>
    </recommendedName>
</protein>
<evidence type="ECO:0008006" key="3">
    <source>
        <dbReference type="Google" id="ProtNLM"/>
    </source>
</evidence>
<dbReference type="Proteomes" id="UP000541810">
    <property type="component" value="Unassembled WGS sequence"/>
</dbReference>
<evidence type="ECO:0000313" key="1">
    <source>
        <dbReference type="EMBL" id="MBB6429360.1"/>
    </source>
</evidence>
<dbReference type="InterPro" id="IPR050727">
    <property type="entry name" value="GH43_arabinanases"/>
</dbReference>
<dbReference type="InterPro" id="IPR023296">
    <property type="entry name" value="Glyco_hydro_beta-prop_sf"/>
</dbReference>
<proteinExistence type="predicted"/>
<dbReference type="SUPFAM" id="SSF75005">
    <property type="entry name" value="Arabinanase/levansucrase/invertase"/>
    <property type="match status" value="1"/>
</dbReference>
<evidence type="ECO:0000313" key="2">
    <source>
        <dbReference type="Proteomes" id="UP000541810"/>
    </source>
</evidence>
<accession>A0A7X0LJH4</accession>
<name>A0A7X0LJH4_9BACT</name>
<sequence>MSEDAFPYTVTPEVWDRPLSAAMQRQADTRPFSRPEENPLFTNFKYTPLVGFDYSDGDGTVSRRDPSKIIYENGQYYVWYTKRDTETPCLGMEGAKDATDTVASADWDLGEVWYATSKDGFVWEEQGVAVPRPPKPQVGWRAVCTPDILKWEGRFYLYYQAFTEPSGLRGDYCPIAVSHSDSPDGPWTPVDAEVIPTGKEGEWDQYAVHGPCMLVRDGKIYCYYKSAFNRPGCVWITMGLAISDDPLKPFEKHPLNPVLNSGHEVTLFPWKSGIAAMVLRDGPEHYTIQYAEDGVNFEIASIVEFGPNAAKFYTPDAFTDTGDGQGVTWGFGHFINAGTPDKQYSVLTRFDCDLRREPGDPAFKSTRVFHKPEFYYAQPLTPEQRKQRERDAVGG</sequence>
<dbReference type="PANTHER" id="PTHR43301:SF3">
    <property type="entry name" value="ARABINAN ENDO-1,5-ALPHA-L-ARABINOSIDASE A-RELATED"/>
    <property type="match status" value="1"/>
</dbReference>
<keyword evidence="2" id="KW-1185">Reference proteome</keyword>
<gene>
    <name evidence="1" type="ORF">HNQ40_001166</name>
</gene>
<reference evidence="1 2" key="1">
    <citation type="submission" date="2020-08" db="EMBL/GenBank/DDBJ databases">
        <title>Genomic Encyclopedia of Type Strains, Phase IV (KMG-IV): sequencing the most valuable type-strain genomes for metagenomic binning, comparative biology and taxonomic classification.</title>
        <authorList>
            <person name="Goeker M."/>
        </authorList>
    </citation>
    <scope>NUCLEOTIDE SEQUENCE [LARGE SCALE GENOMIC DNA]</scope>
    <source>
        <strain evidence="1 2">DSM 103725</strain>
    </source>
</reference>
<dbReference type="RefSeq" id="WP_184676944.1">
    <property type="nucleotide sequence ID" value="NZ_JACHGY010000001.1"/>
</dbReference>
<dbReference type="Gene3D" id="2.115.10.20">
    <property type="entry name" value="Glycosyl hydrolase domain, family 43"/>
    <property type="match status" value="1"/>
</dbReference>
<organism evidence="1 2">
    <name type="scientific">Algisphaera agarilytica</name>
    <dbReference type="NCBI Taxonomy" id="1385975"/>
    <lineage>
        <taxon>Bacteria</taxon>
        <taxon>Pseudomonadati</taxon>
        <taxon>Planctomycetota</taxon>
        <taxon>Phycisphaerae</taxon>
        <taxon>Phycisphaerales</taxon>
        <taxon>Phycisphaeraceae</taxon>
        <taxon>Algisphaera</taxon>
    </lineage>
</organism>
<comment type="caution">
    <text evidence="1">The sequence shown here is derived from an EMBL/GenBank/DDBJ whole genome shotgun (WGS) entry which is preliminary data.</text>
</comment>